<gene>
    <name evidence="2" type="ORF">M378DRAFT_66923</name>
</gene>
<dbReference type="EMBL" id="KN818223">
    <property type="protein sequence ID" value="KIL71054.1"/>
    <property type="molecule type" value="Genomic_DNA"/>
</dbReference>
<dbReference type="InParanoid" id="A0A0C2TUT2"/>
<dbReference type="SUPFAM" id="SSF52821">
    <property type="entry name" value="Rhodanese/Cell cycle control phosphatase"/>
    <property type="match status" value="1"/>
</dbReference>
<proteinExistence type="predicted"/>
<accession>A0A0C2TUT2</accession>
<name>A0A0C2TUT2_AMAMK</name>
<organism evidence="2 3">
    <name type="scientific">Amanita muscaria (strain Koide BX008)</name>
    <dbReference type="NCBI Taxonomy" id="946122"/>
    <lineage>
        <taxon>Eukaryota</taxon>
        <taxon>Fungi</taxon>
        <taxon>Dikarya</taxon>
        <taxon>Basidiomycota</taxon>
        <taxon>Agaricomycotina</taxon>
        <taxon>Agaricomycetes</taxon>
        <taxon>Agaricomycetidae</taxon>
        <taxon>Agaricales</taxon>
        <taxon>Pluteineae</taxon>
        <taxon>Amanitaceae</taxon>
        <taxon>Amanita</taxon>
    </lineage>
</organism>
<sequence>MYSVPLIRIAPRLANASVGRLRLVAVPSARFNSTRADWSDKQTRKEIIDKNHDFQRDWDARILTYEELKPKTQSPTQDLYLIDVREPGEVIQGMIPSAVNLPLSTLADSLHLSRLAFKAKHGFEKPKPDQEVIFYCRSGMRSSSASDIAKRNGYTNIYNYKGSWLEWVSKEIGRN</sequence>
<dbReference type="Pfam" id="PF00581">
    <property type="entry name" value="Rhodanese"/>
    <property type="match status" value="1"/>
</dbReference>
<dbReference type="PANTHER" id="PTHR44086:SF10">
    <property type="entry name" value="THIOSULFATE SULFURTRANSFERASE_RHODANESE-LIKE DOMAIN-CONTAINING PROTEIN 3"/>
    <property type="match status" value="1"/>
</dbReference>
<dbReference type="GO" id="GO:0004792">
    <property type="term" value="F:thiosulfate-cyanide sulfurtransferase activity"/>
    <property type="evidence" value="ECO:0007669"/>
    <property type="project" value="TreeGrafter"/>
</dbReference>
<dbReference type="PANTHER" id="PTHR44086">
    <property type="entry name" value="THIOSULFATE SULFURTRANSFERASE RDL2, MITOCHONDRIAL-RELATED"/>
    <property type="match status" value="1"/>
</dbReference>
<evidence type="ECO:0000313" key="2">
    <source>
        <dbReference type="EMBL" id="KIL71054.1"/>
    </source>
</evidence>
<dbReference type="PROSITE" id="PS50206">
    <property type="entry name" value="RHODANESE_3"/>
    <property type="match status" value="1"/>
</dbReference>
<dbReference type="OrthoDB" id="566238at2759"/>
<feature type="domain" description="Rhodanese" evidence="1">
    <location>
        <begin position="75"/>
        <end position="172"/>
    </location>
</feature>
<dbReference type="CDD" id="cd01519">
    <property type="entry name" value="RHOD_HSP67B2"/>
    <property type="match status" value="1"/>
</dbReference>
<dbReference type="SMART" id="SM00450">
    <property type="entry name" value="RHOD"/>
    <property type="match status" value="1"/>
</dbReference>
<dbReference type="InterPro" id="IPR001763">
    <property type="entry name" value="Rhodanese-like_dom"/>
</dbReference>
<reference evidence="2 3" key="1">
    <citation type="submission" date="2014-04" db="EMBL/GenBank/DDBJ databases">
        <title>Evolutionary Origins and Diversification of the Mycorrhizal Mutualists.</title>
        <authorList>
            <consortium name="DOE Joint Genome Institute"/>
            <consortium name="Mycorrhizal Genomics Consortium"/>
            <person name="Kohler A."/>
            <person name="Kuo A."/>
            <person name="Nagy L.G."/>
            <person name="Floudas D."/>
            <person name="Copeland A."/>
            <person name="Barry K.W."/>
            <person name="Cichocki N."/>
            <person name="Veneault-Fourrey C."/>
            <person name="LaButti K."/>
            <person name="Lindquist E.A."/>
            <person name="Lipzen A."/>
            <person name="Lundell T."/>
            <person name="Morin E."/>
            <person name="Murat C."/>
            <person name="Riley R."/>
            <person name="Ohm R."/>
            <person name="Sun H."/>
            <person name="Tunlid A."/>
            <person name="Henrissat B."/>
            <person name="Grigoriev I.V."/>
            <person name="Hibbett D.S."/>
            <person name="Martin F."/>
        </authorList>
    </citation>
    <scope>NUCLEOTIDE SEQUENCE [LARGE SCALE GENOMIC DNA]</scope>
    <source>
        <strain evidence="2 3">Koide BX008</strain>
    </source>
</reference>
<evidence type="ECO:0000259" key="1">
    <source>
        <dbReference type="PROSITE" id="PS50206"/>
    </source>
</evidence>
<dbReference type="HOGENOM" id="CLU_089574_0_0_1"/>
<dbReference type="GO" id="GO:0005739">
    <property type="term" value="C:mitochondrion"/>
    <property type="evidence" value="ECO:0007669"/>
    <property type="project" value="TreeGrafter"/>
</dbReference>
<dbReference type="Proteomes" id="UP000054549">
    <property type="component" value="Unassembled WGS sequence"/>
</dbReference>
<dbReference type="InterPro" id="IPR036873">
    <property type="entry name" value="Rhodanese-like_dom_sf"/>
</dbReference>
<protein>
    <recommendedName>
        <fullName evidence="1">Rhodanese domain-containing protein</fullName>
    </recommendedName>
</protein>
<evidence type="ECO:0000313" key="3">
    <source>
        <dbReference type="Proteomes" id="UP000054549"/>
    </source>
</evidence>
<dbReference type="FunCoup" id="A0A0C2TUT2">
    <property type="interactions" value="381"/>
</dbReference>
<dbReference type="Gene3D" id="3.40.250.10">
    <property type="entry name" value="Rhodanese-like domain"/>
    <property type="match status" value="1"/>
</dbReference>
<dbReference type="STRING" id="946122.A0A0C2TUT2"/>
<keyword evidence="3" id="KW-1185">Reference proteome</keyword>
<dbReference type="AlphaFoldDB" id="A0A0C2TUT2"/>